<dbReference type="AlphaFoldDB" id="A0A9E3HC87"/>
<dbReference type="PANTHER" id="PTHR36842:SF1">
    <property type="entry name" value="PROTEIN TOLB"/>
    <property type="match status" value="1"/>
</dbReference>
<evidence type="ECO:0000313" key="2">
    <source>
        <dbReference type="EMBL" id="MBW4434582.1"/>
    </source>
</evidence>
<dbReference type="Proteomes" id="UP000813215">
    <property type="component" value="Unassembled WGS sequence"/>
</dbReference>
<dbReference type="Pfam" id="PF07676">
    <property type="entry name" value="PD40"/>
    <property type="match status" value="3"/>
</dbReference>
<accession>A0A9E3HC87</accession>
<evidence type="ECO:0000313" key="3">
    <source>
        <dbReference type="Proteomes" id="UP000813215"/>
    </source>
</evidence>
<dbReference type="InterPro" id="IPR011659">
    <property type="entry name" value="WD40"/>
</dbReference>
<proteinExistence type="inferred from homology"/>
<dbReference type="EMBL" id="JAHHHW010000135">
    <property type="protein sequence ID" value="MBW4434582.1"/>
    <property type="molecule type" value="Genomic_DNA"/>
</dbReference>
<name>A0A9E3HC87_9NOST</name>
<reference evidence="2" key="1">
    <citation type="submission" date="2021-05" db="EMBL/GenBank/DDBJ databases">
        <authorList>
            <person name="Pietrasiak N."/>
            <person name="Ward R."/>
            <person name="Stajich J.E."/>
            <person name="Kurbessoian T."/>
        </authorList>
    </citation>
    <scope>NUCLEOTIDE SEQUENCE</scope>
    <source>
        <strain evidence="2">HA4357-MV3</strain>
    </source>
</reference>
<sequence length="175" mass="19533">MTKHYIFIPIVTLTTLLTGCVGYPRLLSYPFDPGGRSLNSPASELTPQISGRYIVYTSDRRGSQDVYMFDTLARNLIDIPGLNAFDAIASHPSISDDGRSIVFAASRQGRTAIFLYDRETRQSRNLTANLQAEVRNPTISADGTRIAFEYSNNGQWDILVYNRSGQPLNIPQDPR</sequence>
<dbReference type="Gene3D" id="2.120.10.30">
    <property type="entry name" value="TolB, C-terminal domain"/>
    <property type="match status" value="1"/>
</dbReference>
<comment type="caution">
    <text evidence="2">The sequence shown here is derived from an EMBL/GenBank/DDBJ whole genome shotgun (WGS) entry which is preliminary data.</text>
</comment>
<dbReference type="PANTHER" id="PTHR36842">
    <property type="entry name" value="PROTEIN TOLB HOMOLOG"/>
    <property type="match status" value="1"/>
</dbReference>
<organism evidence="2 3">
    <name type="scientific">Pelatocladus maniniholoensis HA4357-MV3</name>
    <dbReference type="NCBI Taxonomy" id="1117104"/>
    <lineage>
        <taxon>Bacteria</taxon>
        <taxon>Bacillati</taxon>
        <taxon>Cyanobacteriota</taxon>
        <taxon>Cyanophyceae</taxon>
        <taxon>Nostocales</taxon>
        <taxon>Nostocaceae</taxon>
        <taxon>Pelatocladus</taxon>
    </lineage>
</organism>
<dbReference type="SUPFAM" id="SSF69304">
    <property type="entry name" value="Tricorn protease N-terminal domain"/>
    <property type="match status" value="1"/>
</dbReference>
<protein>
    <submittedName>
        <fullName evidence="2">PD40 domain-containing protein</fullName>
    </submittedName>
</protein>
<reference evidence="2" key="2">
    <citation type="journal article" date="2022" name="Microbiol. Resour. Announc.">
        <title>Metagenome Sequencing to Explore Phylogenomics of Terrestrial Cyanobacteria.</title>
        <authorList>
            <person name="Ward R.D."/>
            <person name="Stajich J.E."/>
            <person name="Johansen J.R."/>
            <person name="Huntemann M."/>
            <person name="Clum A."/>
            <person name="Foster B."/>
            <person name="Foster B."/>
            <person name="Roux S."/>
            <person name="Palaniappan K."/>
            <person name="Varghese N."/>
            <person name="Mukherjee S."/>
            <person name="Reddy T.B.K."/>
            <person name="Daum C."/>
            <person name="Copeland A."/>
            <person name="Chen I.A."/>
            <person name="Ivanova N.N."/>
            <person name="Kyrpides N.C."/>
            <person name="Shapiro N."/>
            <person name="Eloe-Fadrosh E.A."/>
            <person name="Pietrasiak N."/>
        </authorList>
    </citation>
    <scope>NUCLEOTIDE SEQUENCE</scope>
    <source>
        <strain evidence="2">HA4357-MV3</strain>
    </source>
</reference>
<gene>
    <name evidence="2" type="ORF">KME28_23420</name>
</gene>
<evidence type="ECO:0000256" key="1">
    <source>
        <dbReference type="ARBA" id="ARBA00009820"/>
    </source>
</evidence>
<dbReference type="PROSITE" id="PS51257">
    <property type="entry name" value="PROKAR_LIPOPROTEIN"/>
    <property type="match status" value="1"/>
</dbReference>
<comment type="similarity">
    <text evidence="1">Belongs to the TolB family.</text>
</comment>
<dbReference type="InterPro" id="IPR011042">
    <property type="entry name" value="6-blade_b-propeller_TolB-like"/>
</dbReference>